<organism evidence="2 3">
    <name type="scientific">Tenacibaculum phage pT24</name>
    <dbReference type="NCBI Taxonomy" id="1880590"/>
    <lineage>
        <taxon>Viruses</taxon>
        <taxon>Duplodnaviria</taxon>
        <taxon>Heunggongvirae</taxon>
        <taxon>Uroviricota</taxon>
        <taxon>Caudoviricetes</taxon>
        <taxon>Kungbxnavirus</taxon>
        <taxon>Kungbxnavirus pT24</taxon>
    </lineage>
</organism>
<keyword evidence="1" id="KW-0472">Membrane</keyword>
<keyword evidence="1" id="KW-0812">Transmembrane</keyword>
<sequence>MNKYQLLRVYSIFKNPTTSNSLRLWILENFISLPFVFIHENAHALMAYAIFGDYIITWNHIVRVVYNPNKREFDLYGYHAFASHHFYLKSPIHNNIGRYLVSIAPLLAQFFIINLMFLYSKSIGVLYLLILLIFRKSWTLSSSDKKSLSLGILNIICMLQGYINKNVYKYVS</sequence>
<evidence type="ECO:0000313" key="2">
    <source>
        <dbReference type="EMBL" id="BAV39125.1"/>
    </source>
</evidence>
<evidence type="ECO:0008006" key="4">
    <source>
        <dbReference type="Google" id="ProtNLM"/>
    </source>
</evidence>
<evidence type="ECO:0000313" key="3">
    <source>
        <dbReference type="Proteomes" id="UP000224877"/>
    </source>
</evidence>
<reference evidence="2 3" key="1">
    <citation type="submission" date="2016-07" db="EMBL/GenBank/DDBJ databases">
        <title>Characterization of three bacteriophages infecting bacteria isolated from shrimp culture pond water.</title>
        <authorList>
            <person name="Khoa H.V."/>
        </authorList>
    </citation>
    <scope>NUCLEOTIDE SEQUENCE [LARGE SCALE GENOMIC DNA]</scope>
</reference>
<evidence type="ECO:0000256" key="1">
    <source>
        <dbReference type="SAM" id="Phobius"/>
    </source>
</evidence>
<feature type="transmembrane region" description="Helical" evidence="1">
    <location>
        <begin position="147"/>
        <end position="163"/>
    </location>
</feature>
<gene>
    <name evidence="2" type="ORF">BPT24_003</name>
</gene>
<dbReference type="Proteomes" id="UP000224877">
    <property type="component" value="Segment"/>
</dbReference>
<proteinExistence type="predicted"/>
<feature type="transmembrane region" description="Helical" evidence="1">
    <location>
        <begin position="21"/>
        <end position="39"/>
    </location>
</feature>
<protein>
    <recommendedName>
        <fullName evidence="4">Peptidase</fullName>
    </recommendedName>
</protein>
<name>A0A1B4XWF4_9CAUD</name>
<accession>A0A1B4XWF4</accession>
<keyword evidence="3" id="KW-1185">Reference proteome</keyword>
<keyword evidence="1" id="KW-1133">Transmembrane helix</keyword>
<dbReference type="EMBL" id="LC168164">
    <property type="protein sequence ID" value="BAV39125.1"/>
    <property type="molecule type" value="Genomic_DNA"/>
</dbReference>
<feature type="transmembrane region" description="Helical" evidence="1">
    <location>
        <begin position="118"/>
        <end position="135"/>
    </location>
</feature>